<evidence type="ECO:0000313" key="2">
    <source>
        <dbReference type="Proteomes" id="UP000050996"/>
    </source>
</evidence>
<dbReference type="PATRIC" id="fig|1637975.4.peg.2028"/>
<organism evidence="1 2">
    <name type="scientific">Cytobacillus solani</name>
    <dbReference type="NCBI Taxonomy" id="1637975"/>
    <lineage>
        <taxon>Bacteria</taxon>
        <taxon>Bacillati</taxon>
        <taxon>Bacillota</taxon>
        <taxon>Bacilli</taxon>
        <taxon>Bacillales</taxon>
        <taxon>Bacillaceae</taxon>
        <taxon>Cytobacillus</taxon>
    </lineage>
</organism>
<evidence type="ECO:0000313" key="1">
    <source>
        <dbReference type="EMBL" id="KQL19090.1"/>
    </source>
</evidence>
<protein>
    <submittedName>
        <fullName evidence="1">Uncharacterized protein</fullName>
    </submittedName>
</protein>
<dbReference type="EMBL" id="LJIX01000006">
    <property type="protein sequence ID" value="KQL19090.1"/>
    <property type="molecule type" value="Genomic_DNA"/>
</dbReference>
<sequence length="64" mass="7349">MLILISGSSTETTLTTDEEVTNLVNNYLETLETKDISSMVKYANDVRFPDKDDQIEQYSRIDED</sequence>
<gene>
    <name evidence="1" type="ORF">AN957_11175</name>
</gene>
<keyword evidence="2" id="KW-1185">Reference proteome</keyword>
<name>A0A0Q3VGW6_9BACI</name>
<dbReference type="Proteomes" id="UP000050996">
    <property type="component" value="Unassembled WGS sequence"/>
</dbReference>
<dbReference type="AlphaFoldDB" id="A0A0Q3VGW6"/>
<proteinExistence type="predicted"/>
<comment type="caution">
    <text evidence="1">The sequence shown here is derived from an EMBL/GenBank/DDBJ whole genome shotgun (WGS) entry which is preliminary data.</text>
</comment>
<reference evidence="1 2" key="1">
    <citation type="submission" date="2015-09" db="EMBL/GenBank/DDBJ databases">
        <title>Genome sequencing project for genomic taxonomy and phylogenomics of Bacillus-like bacteria.</title>
        <authorList>
            <person name="Liu B."/>
            <person name="Wang J."/>
            <person name="Zhu Y."/>
            <person name="Liu G."/>
            <person name="Chen Q."/>
            <person name="Chen Z."/>
            <person name="Lan J."/>
            <person name="Che J."/>
            <person name="Ge C."/>
            <person name="Shi H."/>
            <person name="Pan Z."/>
            <person name="Liu X."/>
        </authorList>
    </citation>
    <scope>NUCLEOTIDE SEQUENCE [LARGE SCALE GENOMIC DNA]</scope>
    <source>
        <strain evidence="1 2">FJAT-18043</strain>
    </source>
</reference>
<accession>A0A0Q3VGW6</accession>
<dbReference type="RefSeq" id="WP_056684135.1">
    <property type="nucleotide sequence ID" value="NZ_LJIX01000006.1"/>
</dbReference>